<evidence type="ECO:0000256" key="3">
    <source>
        <dbReference type="ARBA" id="ARBA00023163"/>
    </source>
</evidence>
<keyword evidence="7" id="KW-1185">Reference proteome</keyword>
<dbReference type="PANTHER" id="PTHR43952:SF75">
    <property type="entry name" value="PROTEIN RADIALIS-LIKE 6"/>
    <property type="match status" value="1"/>
</dbReference>
<dbReference type="OrthoDB" id="118550at2759"/>
<dbReference type="SMART" id="SM00717">
    <property type="entry name" value="SANT"/>
    <property type="match status" value="1"/>
</dbReference>
<dbReference type="InterPro" id="IPR001005">
    <property type="entry name" value="SANT/Myb"/>
</dbReference>
<evidence type="ECO:0000313" key="7">
    <source>
        <dbReference type="Proteomes" id="UP001151287"/>
    </source>
</evidence>
<keyword evidence="2" id="KW-0805">Transcription regulation</keyword>
<evidence type="ECO:0000256" key="1">
    <source>
        <dbReference type="ARBA" id="ARBA00004123"/>
    </source>
</evidence>
<reference evidence="6" key="1">
    <citation type="journal article" date="2022" name="Cell">
        <title>Repeat-based holocentromeres influence genome architecture and karyotype evolution.</title>
        <authorList>
            <person name="Hofstatter P.G."/>
            <person name="Thangavel G."/>
            <person name="Lux T."/>
            <person name="Neumann P."/>
            <person name="Vondrak T."/>
            <person name="Novak P."/>
            <person name="Zhang M."/>
            <person name="Costa L."/>
            <person name="Castellani M."/>
            <person name="Scott A."/>
            <person name="Toegelov H."/>
            <person name="Fuchs J."/>
            <person name="Mata-Sucre Y."/>
            <person name="Dias Y."/>
            <person name="Vanzela A.L.L."/>
            <person name="Huettel B."/>
            <person name="Almeida C.C.S."/>
            <person name="Simkova H."/>
            <person name="Souza G."/>
            <person name="Pedrosa-Harand A."/>
            <person name="Macas J."/>
            <person name="Mayer K.F.X."/>
            <person name="Houben A."/>
            <person name="Marques A."/>
        </authorList>
    </citation>
    <scope>NUCLEOTIDE SEQUENCE</scope>
    <source>
        <strain evidence="6">RhyBre1mFocal</strain>
    </source>
</reference>
<feature type="domain" description="SANT" evidence="5">
    <location>
        <begin position="11"/>
        <end position="67"/>
    </location>
</feature>
<dbReference type="FunFam" id="1.10.10.60:FF:000154">
    <property type="entry name" value="Transcription factor SRM1"/>
    <property type="match status" value="1"/>
</dbReference>
<dbReference type="InterPro" id="IPR044636">
    <property type="entry name" value="RADIALIS-like"/>
</dbReference>
<dbReference type="EMBL" id="JAMQYH010000004">
    <property type="protein sequence ID" value="KAJ1689696.1"/>
    <property type="molecule type" value="Genomic_DNA"/>
</dbReference>
<proteinExistence type="predicted"/>
<dbReference type="Proteomes" id="UP001151287">
    <property type="component" value="Unassembled WGS sequence"/>
</dbReference>
<dbReference type="Gene3D" id="1.10.10.60">
    <property type="entry name" value="Homeodomain-like"/>
    <property type="match status" value="1"/>
</dbReference>
<evidence type="ECO:0000259" key="5">
    <source>
        <dbReference type="PROSITE" id="PS51293"/>
    </source>
</evidence>
<accession>A0A9Q0HKL4</accession>
<keyword evidence="3" id="KW-0804">Transcription</keyword>
<evidence type="ECO:0000256" key="2">
    <source>
        <dbReference type="ARBA" id="ARBA00023015"/>
    </source>
</evidence>
<dbReference type="SUPFAM" id="SSF46689">
    <property type="entry name" value="Homeodomain-like"/>
    <property type="match status" value="1"/>
</dbReference>
<comment type="caution">
    <text evidence="6">The sequence shown here is derived from an EMBL/GenBank/DDBJ whole genome shotgun (WGS) entry which is preliminary data.</text>
</comment>
<dbReference type="CDD" id="cd00167">
    <property type="entry name" value="SANT"/>
    <property type="match status" value="1"/>
</dbReference>
<dbReference type="InterPro" id="IPR017884">
    <property type="entry name" value="SANT_dom"/>
</dbReference>
<dbReference type="InterPro" id="IPR009057">
    <property type="entry name" value="Homeodomain-like_sf"/>
</dbReference>
<name>A0A9Q0HKL4_9POAL</name>
<evidence type="ECO:0000313" key="6">
    <source>
        <dbReference type="EMBL" id="KAJ1689696.1"/>
    </source>
</evidence>
<gene>
    <name evidence="6" type="ORF">LUZ63_013851</name>
</gene>
<organism evidence="6 7">
    <name type="scientific">Rhynchospora breviuscula</name>
    <dbReference type="NCBI Taxonomy" id="2022672"/>
    <lineage>
        <taxon>Eukaryota</taxon>
        <taxon>Viridiplantae</taxon>
        <taxon>Streptophyta</taxon>
        <taxon>Embryophyta</taxon>
        <taxon>Tracheophyta</taxon>
        <taxon>Spermatophyta</taxon>
        <taxon>Magnoliopsida</taxon>
        <taxon>Liliopsida</taxon>
        <taxon>Poales</taxon>
        <taxon>Cyperaceae</taxon>
        <taxon>Cyperoideae</taxon>
        <taxon>Rhynchosporeae</taxon>
        <taxon>Rhynchospora</taxon>
    </lineage>
</organism>
<dbReference type="GO" id="GO:0005634">
    <property type="term" value="C:nucleus"/>
    <property type="evidence" value="ECO:0007669"/>
    <property type="project" value="UniProtKB-SubCell"/>
</dbReference>
<dbReference type="GO" id="GO:0003700">
    <property type="term" value="F:DNA-binding transcription factor activity"/>
    <property type="evidence" value="ECO:0007669"/>
    <property type="project" value="InterPro"/>
</dbReference>
<sequence length="102" mass="11500">MASFTISSARKGVCQWTPRQNKLFEDALVVYSKDTPDKWHNIANAVGGGKTADDVKRYYELLLEDIKQIDSGLVPLPDYRSSGGRGNVSMAYEEHRLKHLML</sequence>
<dbReference type="PANTHER" id="PTHR43952">
    <property type="entry name" value="MYB FAMILY TRANSCRIPTION FACTOR-RELATED"/>
    <property type="match status" value="1"/>
</dbReference>
<evidence type="ECO:0000256" key="4">
    <source>
        <dbReference type="ARBA" id="ARBA00023242"/>
    </source>
</evidence>
<keyword evidence="4" id="KW-0539">Nucleus</keyword>
<protein>
    <recommendedName>
        <fullName evidence="5">SANT domain-containing protein</fullName>
    </recommendedName>
</protein>
<dbReference type="AlphaFoldDB" id="A0A9Q0HKL4"/>
<dbReference type="PROSITE" id="PS51293">
    <property type="entry name" value="SANT"/>
    <property type="match status" value="1"/>
</dbReference>
<comment type="subcellular location">
    <subcellularLocation>
        <location evidence="1">Nucleus</location>
    </subcellularLocation>
</comment>